<proteinExistence type="predicted"/>
<dbReference type="SMART" id="SM00541">
    <property type="entry name" value="FYRN"/>
    <property type="match status" value="1"/>
</dbReference>
<reference evidence="4 5" key="1">
    <citation type="submission" date="2016-07" db="EMBL/GenBank/DDBJ databases">
        <title>Pervasive Adenine N6-methylation of Active Genes in Fungi.</title>
        <authorList>
            <consortium name="DOE Joint Genome Institute"/>
            <person name="Mondo S.J."/>
            <person name="Dannebaum R.O."/>
            <person name="Kuo R.C."/>
            <person name="Labutti K."/>
            <person name="Haridas S."/>
            <person name="Kuo A."/>
            <person name="Salamov A."/>
            <person name="Ahrendt S.R."/>
            <person name="Lipzen A."/>
            <person name="Sullivan W."/>
            <person name="Andreopoulos W.B."/>
            <person name="Clum A."/>
            <person name="Lindquist E."/>
            <person name="Daum C."/>
            <person name="Ramamoorthy G.K."/>
            <person name="Gryganskyi A."/>
            <person name="Culley D."/>
            <person name="Magnuson J.K."/>
            <person name="James T.Y."/>
            <person name="O'Malley M.A."/>
            <person name="Stajich J.E."/>
            <person name="Spatafora J.W."/>
            <person name="Visel A."/>
            <person name="Grigoriev I.V."/>
        </authorList>
    </citation>
    <scope>NUCLEOTIDE SEQUENCE [LARGE SCALE GENOMIC DNA]</scope>
    <source>
        <strain evidence="4 5">JEL800</strain>
    </source>
</reference>
<dbReference type="OrthoDB" id="285793at2759"/>
<dbReference type="Gene3D" id="3.30.160.360">
    <property type="match status" value="1"/>
</dbReference>
<dbReference type="PROSITE" id="PS51543">
    <property type="entry name" value="FYRC"/>
    <property type="match status" value="1"/>
</dbReference>
<feature type="compositionally biased region" description="Basic and acidic residues" evidence="3">
    <location>
        <begin position="86"/>
        <end position="98"/>
    </location>
</feature>
<dbReference type="EMBL" id="MCGO01000006">
    <property type="protein sequence ID" value="ORY50877.1"/>
    <property type="molecule type" value="Genomic_DNA"/>
</dbReference>
<sequence length="223" mass="24815">MSVPLEKYKAIKRKLREENEFLASKLWKFKTRILQLEKERDVLAFKVRKAINPAADPDCISDSDDSISAATVTSTPIAPTSNVPSIKKEGKDGKEGKESRKRRPVVSKTIRIQKYDMDDSGRPILPLTTGVMTIVALGEVVFDRPAYHTERYIYPVGFKSVRSFMSILDPEKVVNYTCEVQDGGDAPKFVVTPEDCPDKAISAISLTGAWSPFFKGTFSSSTT</sequence>
<evidence type="ECO:0000313" key="5">
    <source>
        <dbReference type="Proteomes" id="UP000193642"/>
    </source>
</evidence>
<organism evidence="4 5">
    <name type="scientific">Rhizoclosmatium globosum</name>
    <dbReference type="NCBI Taxonomy" id="329046"/>
    <lineage>
        <taxon>Eukaryota</taxon>
        <taxon>Fungi</taxon>
        <taxon>Fungi incertae sedis</taxon>
        <taxon>Chytridiomycota</taxon>
        <taxon>Chytridiomycota incertae sedis</taxon>
        <taxon>Chytridiomycetes</taxon>
        <taxon>Chytridiales</taxon>
        <taxon>Chytriomycetaceae</taxon>
        <taxon>Rhizoclosmatium</taxon>
    </lineage>
</organism>
<dbReference type="Proteomes" id="UP000193642">
    <property type="component" value="Unassembled WGS sequence"/>
</dbReference>
<gene>
    <name evidence="4" type="ORF">BCR33DRAFT_712846</name>
</gene>
<name>A0A1Y2CV83_9FUNG</name>
<comment type="caution">
    <text evidence="4">The sequence shown here is derived from an EMBL/GenBank/DDBJ whole genome shotgun (WGS) entry which is preliminary data.</text>
</comment>
<dbReference type="InterPro" id="IPR003889">
    <property type="entry name" value="FYrich_C"/>
</dbReference>
<dbReference type="AlphaFoldDB" id="A0A1Y2CV83"/>
<evidence type="ECO:0000256" key="2">
    <source>
        <dbReference type="ARBA" id="ARBA00023242"/>
    </source>
</evidence>
<dbReference type="STRING" id="329046.A0A1Y2CV83"/>
<evidence type="ECO:0000256" key="1">
    <source>
        <dbReference type="ARBA" id="ARBA00004123"/>
    </source>
</evidence>
<accession>A0A1Y2CV83</accession>
<evidence type="ECO:0000256" key="3">
    <source>
        <dbReference type="SAM" id="MobiDB-lite"/>
    </source>
</evidence>
<evidence type="ECO:0000313" key="4">
    <source>
        <dbReference type="EMBL" id="ORY50877.1"/>
    </source>
</evidence>
<feature type="compositionally biased region" description="Polar residues" evidence="3">
    <location>
        <begin position="72"/>
        <end position="84"/>
    </location>
</feature>
<dbReference type="PANTHER" id="PTHR22715:SF0">
    <property type="entry name" value="TRANSFORMING GROWTH FACTOR BETA REGULATOR 1"/>
    <property type="match status" value="1"/>
</dbReference>
<keyword evidence="5" id="KW-1185">Reference proteome</keyword>
<dbReference type="PANTHER" id="PTHR22715">
    <property type="entry name" value="TRANSFORMING GROWTH FACTOR BETA REGULATED GENE 1"/>
    <property type="match status" value="1"/>
</dbReference>
<feature type="region of interest" description="Disordered" evidence="3">
    <location>
        <begin position="72"/>
        <end position="105"/>
    </location>
</feature>
<dbReference type="Pfam" id="PF05964">
    <property type="entry name" value="FYRN"/>
    <property type="match status" value="1"/>
</dbReference>
<dbReference type="GO" id="GO:0005634">
    <property type="term" value="C:nucleus"/>
    <property type="evidence" value="ECO:0007669"/>
    <property type="project" value="UniProtKB-SubCell"/>
</dbReference>
<comment type="subcellular location">
    <subcellularLocation>
        <location evidence="1">Nucleus</location>
    </subcellularLocation>
</comment>
<dbReference type="GO" id="GO:0051726">
    <property type="term" value="P:regulation of cell cycle"/>
    <property type="evidence" value="ECO:0007669"/>
    <property type="project" value="TreeGrafter"/>
</dbReference>
<keyword evidence="2" id="KW-0539">Nucleus</keyword>
<protein>
    <submittedName>
        <fullName evidence="4">FYRN-domain-containing protein</fullName>
    </submittedName>
</protein>
<dbReference type="PROSITE" id="PS51542">
    <property type="entry name" value="FYRN"/>
    <property type="match status" value="1"/>
</dbReference>
<dbReference type="InterPro" id="IPR003888">
    <property type="entry name" value="FYrich_N"/>
</dbReference>
<dbReference type="InterPro" id="IPR040092">
    <property type="entry name" value="TBRG1"/>
</dbReference>